<evidence type="ECO:0000313" key="2">
    <source>
        <dbReference type="Proteomes" id="UP000002222"/>
    </source>
</evidence>
<dbReference type="OrthoDB" id="5297245at2"/>
<dbReference type="RefSeq" id="WP_012856520.1">
    <property type="nucleotide sequence ID" value="NC_013512.1"/>
</dbReference>
<reference evidence="2" key="1">
    <citation type="submission" date="2009-11" db="EMBL/GenBank/DDBJ databases">
        <title>The complete genome of Sulfurospirillum deleyianum DSM 6946.</title>
        <authorList>
            <consortium name="US DOE Joint Genome Institute (JGI-PGF)"/>
            <person name="Lucas S."/>
            <person name="Copeland A."/>
            <person name="Lapidus A."/>
            <person name="Glavina del Rio T."/>
            <person name="Dalin E."/>
            <person name="Tice H."/>
            <person name="Bruce D."/>
            <person name="Goodwin L."/>
            <person name="Pitluck S."/>
            <person name="Kyrpides N."/>
            <person name="Mavromatis K."/>
            <person name="Ivanova N."/>
            <person name="Ovchinnikova G."/>
            <person name="Munk A.C."/>
            <person name="Lu M."/>
            <person name="Brettin T."/>
            <person name="Detter J.C."/>
            <person name="Han C."/>
            <person name="Tapia R."/>
            <person name="Larimer F."/>
            <person name="Land M."/>
            <person name="Hauser L."/>
            <person name="Markowitz V."/>
            <person name="Cheng J.F."/>
            <person name="Hugenholtz P."/>
            <person name="Woyke T."/>
            <person name="Wu D."/>
            <person name="Aumann P."/>
            <person name="Schneider S."/>
            <person name="Lang E."/>
            <person name="Spring S."/>
            <person name="Klenk H.P."/>
            <person name="Eisen J.A."/>
        </authorList>
    </citation>
    <scope>NUCLEOTIDE SEQUENCE [LARGE SCALE GENOMIC DNA]</scope>
    <source>
        <strain evidence="2">ATCC 51133 / DSM 6946 / 5175</strain>
    </source>
</reference>
<dbReference type="Pfam" id="PF12441">
    <property type="entry name" value="CopG_antitoxin"/>
    <property type="match status" value="1"/>
</dbReference>
<name>D1B0Y4_SULD5</name>
<proteinExistence type="predicted"/>
<dbReference type="Proteomes" id="UP000002222">
    <property type="component" value="Chromosome"/>
</dbReference>
<dbReference type="eggNOG" id="COG5304">
    <property type="taxonomic scope" value="Bacteria"/>
</dbReference>
<protein>
    <submittedName>
        <fullName evidence="1">Uncharacterized protein</fullName>
    </submittedName>
</protein>
<dbReference type="AlphaFoldDB" id="D1B0Y4"/>
<evidence type="ECO:0000313" key="1">
    <source>
        <dbReference type="EMBL" id="ACZ11754.1"/>
    </source>
</evidence>
<organism evidence="1 2">
    <name type="scientific">Sulfurospirillum deleyianum (strain ATCC 51133 / DSM 6946 / 5175)</name>
    <dbReference type="NCBI Taxonomy" id="525898"/>
    <lineage>
        <taxon>Bacteria</taxon>
        <taxon>Pseudomonadati</taxon>
        <taxon>Campylobacterota</taxon>
        <taxon>Epsilonproteobacteria</taxon>
        <taxon>Campylobacterales</taxon>
        <taxon>Sulfurospirillaceae</taxon>
        <taxon>Sulfurospirillum</taxon>
    </lineage>
</organism>
<accession>D1B0Y4</accession>
<dbReference type="EMBL" id="CP001816">
    <property type="protein sequence ID" value="ACZ11754.1"/>
    <property type="molecule type" value="Genomic_DNA"/>
</dbReference>
<dbReference type="InterPro" id="IPR022148">
    <property type="entry name" value="CopG_antitoxin"/>
</dbReference>
<dbReference type="HOGENOM" id="CLU_179401_0_0_7"/>
<sequence>MKTHDSSKFMDWREAKKNALSKTISTRIPVDRIEELKVQANKLDILYQFYIKMIIAEGLKGRTA</sequence>
<reference evidence="1 2" key="2">
    <citation type="journal article" date="2010" name="Stand. Genomic Sci.">
        <title>Complete genome sequence of Sulfurospirillum deleyianum type strain (5175).</title>
        <authorList>
            <person name="Sikorski J."/>
            <person name="Lapidus A."/>
            <person name="Copeland A."/>
            <person name="Glavina Del Rio T."/>
            <person name="Nolan M."/>
            <person name="Lucas S."/>
            <person name="Chen F."/>
            <person name="Tice H."/>
            <person name="Cheng J.F."/>
            <person name="Saunders E."/>
            <person name="Bruce D."/>
            <person name="Goodwin L."/>
            <person name="Pitluck S."/>
            <person name="Ovchinnikova G."/>
            <person name="Pati A."/>
            <person name="Ivanova N."/>
            <person name="Mavromatis K."/>
            <person name="Chen A."/>
            <person name="Palaniappan K."/>
            <person name="Chain P."/>
            <person name="Land M."/>
            <person name="Hauser L."/>
            <person name="Chang Y.J."/>
            <person name="Jeffries C.D."/>
            <person name="Brettin T."/>
            <person name="Detter J.C."/>
            <person name="Han C."/>
            <person name="Rohde M."/>
            <person name="Lang E."/>
            <person name="Spring S."/>
            <person name="Goker M."/>
            <person name="Bristow J."/>
            <person name="Eisen J.A."/>
            <person name="Markowitz V."/>
            <person name="Hugenholtz P."/>
            <person name="Kyrpides N.C."/>
            <person name="Klenk H.P."/>
        </authorList>
    </citation>
    <scope>NUCLEOTIDE SEQUENCE [LARGE SCALE GENOMIC DNA]</scope>
    <source>
        <strain evidence="2">ATCC 51133 / DSM 6946 / 5175</strain>
    </source>
</reference>
<keyword evidence="2" id="KW-1185">Reference proteome</keyword>
<dbReference type="KEGG" id="sdl:Sdel_0720"/>
<gene>
    <name evidence="1" type="ordered locus">Sdel_0720</name>
</gene>